<feature type="region of interest" description="Disordered" evidence="1">
    <location>
        <begin position="41"/>
        <end position="61"/>
    </location>
</feature>
<evidence type="ECO:0000313" key="3">
    <source>
        <dbReference type="Proteomes" id="UP001187531"/>
    </source>
</evidence>
<dbReference type="EMBL" id="JAVRJZ010000019">
    <property type="protein sequence ID" value="KAK2707377.1"/>
    <property type="molecule type" value="Genomic_DNA"/>
</dbReference>
<gene>
    <name evidence="2" type="ORF">QYM36_015165</name>
</gene>
<proteinExistence type="predicted"/>
<evidence type="ECO:0000256" key="1">
    <source>
        <dbReference type="SAM" id="MobiDB-lite"/>
    </source>
</evidence>
<dbReference type="AlphaFoldDB" id="A0AA88HM30"/>
<keyword evidence="3" id="KW-1185">Reference proteome</keyword>
<evidence type="ECO:0000313" key="2">
    <source>
        <dbReference type="EMBL" id="KAK2707377.1"/>
    </source>
</evidence>
<accession>A0AA88HM30</accession>
<protein>
    <submittedName>
        <fullName evidence="2">Uncharacterized protein</fullName>
    </submittedName>
</protein>
<dbReference type="Proteomes" id="UP001187531">
    <property type="component" value="Unassembled WGS sequence"/>
</dbReference>
<reference evidence="2" key="1">
    <citation type="submission" date="2023-07" db="EMBL/GenBank/DDBJ databases">
        <title>Chromosome-level genome assembly of Artemia franciscana.</title>
        <authorList>
            <person name="Jo E."/>
        </authorList>
    </citation>
    <scope>NUCLEOTIDE SEQUENCE</scope>
    <source>
        <tissue evidence="2">Whole body</tissue>
    </source>
</reference>
<comment type="caution">
    <text evidence="2">The sequence shown here is derived from an EMBL/GenBank/DDBJ whole genome shotgun (WGS) entry which is preliminary data.</text>
</comment>
<sequence length="128" mass="14434">MMYSKDKRAKIFRYVAREMMKIGVNLPSDLERSGELVETQWKNMVQRSKSSTDNSKTTGEASKKPLFVDDLYDILKDNTTFKPVTVIGSINGQRKPASESKDIEDEVEELLDIRNSLSTSAGVSKIVK</sequence>
<feature type="compositionally biased region" description="Polar residues" evidence="1">
    <location>
        <begin position="41"/>
        <end position="60"/>
    </location>
</feature>
<organism evidence="2 3">
    <name type="scientific">Artemia franciscana</name>
    <name type="common">Brine shrimp</name>
    <name type="synonym">Artemia sanfranciscana</name>
    <dbReference type="NCBI Taxonomy" id="6661"/>
    <lineage>
        <taxon>Eukaryota</taxon>
        <taxon>Metazoa</taxon>
        <taxon>Ecdysozoa</taxon>
        <taxon>Arthropoda</taxon>
        <taxon>Crustacea</taxon>
        <taxon>Branchiopoda</taxon>
        <taxon>Anostraca</taxon>
        <taxon>Artemiidae</taxon>
        <taxon>Artemia</taxon>
    </lineage>
</organism>
<name>A0AA88HM30_ARTSF</name>
<feature type="non-terminal residue" evidence="2">
    <location>
        <position position="128"/>
    </location>
</feature>